<proteinExistence type="predicted"/>
<protein>
    <submittedName>
        <fullName evidence="1">Uncharacterized protein</fullName>
    </submittedName>
</protein>
<dbReference type="EMBL" id="CP106796">
    <property type="protein sequence ID" value="UXY40383.1"/>
    <property type="molecule type" value="Genomic_DNA"/>
</dbReference>
<accession>A0ABY6F170</accession>
<gene>
    <name evidence="1" type="ORF">N8I86_38095</name>
</gene>
<name>A0ABY6F170_9ACTN</name>
<keyword evidence="2" id="KW-1185">Reference proteome</keyword>
<sequence length="54" mass="6164">MADWAPILDEDKPYLDGRWGEGCTNAWKLWEETVAPFHRQRASPATARPPRVAV</sequence>
<geneLocation type="plasmid" evidence="1 2">
    <name>punmamed2</name>
</geneLocation>
<reference evidence="1" key="1">
    <citation type="submission" date="2022-10" db="EMBL/GenBank/DDBJ databases">
        <authorList>
            <person name="Mo P."/>
        </authorList>
    </citation>
    <scope>NUCLEOTIDE SEQUENCE</scope>
    <source>
        <strain evidence="1">HUAS 14-6</strain>
        <plasmid evidence="1">punmamed2</plasmid>
    </source>
</reference>
<organism evidence="1 2">
    <name type="scientific">Streptomyces albidocamelliae</name>
    <dbReference type="NCBI Taxonomy" id="2981135"/>
    <lineage>
        <taxon>Bacteria</taxon>
        <taxon>Bacillati</taxon>
        <taxon>Actinomycetota</taxon>
        <taxon>Actinomycetes</taxon>
        <taxon>Kitasatosporales</taxon>
        <taxon>Streptomycetaceae</taxon>
        <taxon>Streptomyces</taxon>
    </lineage>
</organism>
<evidence type="ECO:0000313" key="1">
    <source>
        <dbReference type="EMBL" id="UXY40383.1"/>
    </source>
</evidence>
<keyword evidence="1" id="KW-0614">Plasmid</keyword>
<dbReference type="Proteomes" id="UP001060733">
    <property type="component" value="Plasmid punmamed2"/>
</dbReference>
<evidence type="ECO:0000313" key="2">
    <source>
        <dbReference type="Proteomes" id="UP001060733"/>
    </source>
</evidence>
<dbReference type="RefSeq" id="WP_263280256.1">
    <property type="nucleotide sequence ID" value="NZ_CP106796.1"/>
</dbReference>